<dbReference type="SUPFAM" id="SSF53474">
    <property type="entry name" value="alpha/beta-Hydrolases"/>
    <property type="match status" value="1"/>
</dbReference>
<evidence type="ECO:0000259" key="2">
    <source>
        <dbReference type="Pfam" id="PF00326"/>
    </source>
</evidence>
<dbReference type="PANTHER" id="PTHR42776:SF27">
    <property type="entry name" value="DIPEPTIDYL PEPTIDASE FAMILY MEMBER 6"/>
    <property type="match status" value="1"/>
</dbReference>
<keyword evidence="1" id="KW-0378">Hydrolase</keyword>
<proteinExistence type="predicted"/>
<keyword evidence="4" id="KW-1185">Reference proteome</keyword>
<sequence length="659" mass="73301">MKGLMLKVGVLLLGFFSVVGYANTNSGLSLADYARPVQFIDIKISPQGDYLAATSRDDEGVIRLTVLDVQSRAVLSVTQLRGNESVSAFHWVTSNRLLMTTAREIGALEQPIATGELIAMDADGSRRVILTGPRSRDGNFVFAELVDILPNHNGEVLISQFSMRETQPFLDLYRMRVDSGRKRSEGRIPVRSYRGSQVQLLTDQTGTVRLARGVSTENPNLVVMLYRANARAPWVKISEVDELEGGFIPLAFTHDGNEVVGLSANTTDTFSIARYNFETNEETLMLAHPQVDVEPLFSFRQGRPSEVIGASFELEEIEHVFFADGTQEGEAESLLRVFATFPKQQAHIHSATADNQLQILTVQSANESRQFYLFNRESNELELLAQSRPWLQGVELPHTKTIRYTARDGTDILALLTLPNNVKSGDIPLVVIPHGGPLGMRDSMGIINLEAKLLADHGYAVLQPNFRGSSGFGLAFERAGLQQWGRRIIADIADGVTHLANEKLIDPDRVCISGASFGGYAAVMSAIEYPELYQCAIGFSGFYDLELMFTSGDLPQSDFGMAYLRRVLGTDTAALRAQSPKHQAQRLTRPVMLVHGGRDMRAPIEHLHHFKAELERHELPYSELIKETEGHGFYKPENNVERWQRMLDFLAEHIGEKVD</sequence>
<dbReference type="Pfam" id="PF00326">
    <property type="entry name" value="Peptidase_S9"/>
    <property type="match status" value="1"/>
</dbReference>
<dbReference type="InterPro" id="IPR029058">
    <property type="entry name" value="AB_hydrolase_fold"/>
</dbReference>
<dbReference type="Proteomes" id="UP000288212">
    <property type="component" value="Unassembled WGS sequence"/>
</dbReference>
<reference evidence="3 4" key="1">
    <citation type="journal article" date="2011" name="Front. Microbiol.">
        <title>Genomic signatures of strain selection and enhancement in Bacillus atrophaeus var. globigii, a historical biowarfare simulant.</title>
        <authorList>
            <person name="Gibbons H.S."/>
            <person name="Broomall S.M."/>
            <person name="McNew L.A."/>
            <person name="Daligault H."/>
            <person name="Chapman C."/>
            <person name="Bruce D."/>
            <person name="Karavis M."/>
            <person name="Krepps M."/>
            <person name="McGregor P.A."/>
            <person name="Hong C."/>
            <person name="Park K.H."/>
            <person name="Akmal A."/>
            <person name="Feldman A."/>
            <person name="Lin J.S."/>
            <person name="Chang W.E."/>
            <person name="Higgs B.W."/>
            <person name="Demirev P."/>
            <person name="Lindquist J."/>
            <person name="Liem A."/>
            <person name="Fochler E."/>
            <person name="Read T.D."/>
            <person name="Tapia R."/>
            <person name="Johnson S."/>
            <person name="Bishop-Lilly K.A."/>
            <person name="Detter C."/>
            <person name="Han C."/>
            <person name="Sozhamannan S."/>
            <person name="Rosenzweig C.N."/>
            <person name="Skowronski E.W."/>
        </authorList>
    </citation>
    <scope>NUCLEOTIDE SEQUENCE [LARGE SCALE GENOMIC DNA]</scope>
    <source>
        <strain evidence="3 4">AK5</strain>
    </source>
</reference>
<evidence type="ECO:0000256" key="1">
    <source>
        <dbReference type="ARBA" id="ARBA00022801"/>
    </source>
</evidence>
<accession>A0A432VY51</accession>
<organism evidence="3 4">
    <name type="scientific">Aliidiomarina haloalkalitolerans</name>
    <dbReference type="NCBI Taxonomy" id="859059"/>
    <lineage>
        <taxon>Bacteria</taxon>
        <taxon>Pseudomonadati</taxon>
        <taxon>Pseudomonadota</taxon>
        <taxon>Gammaproteobacteria</taxon>
        <taxon>Alteromonadales</taxon>
        <taxon>Idiomarinaceae</taxon>
        <taxon>Aliidiomarina</taxon>
    </lineage>
</organism>
<dbReference type="Gene3D" id="3.40.50.1820">
    <property type="entry name" value="alpha/beta hydrolase"/>
    <property type="match status" value="1"/>
</dbReference>
<name>A0A432VY51_9GAMM</name>
<dbReference type="SUPFAM" id="SSF82171">
    <property type="entry name" value="DPP6 N-terminal domain-like"/>
    <property type="match status" value="1"/>
</dbReference>
<dbReference type="OrthoDB" id="4269629at2"/>
<dbReference type="GO" id="GO:0006508">
    <property type="term" value="P:proteolysis"/>
    <property type="evidence" value="ECO:0007669"/>
    <property type="project" value="InterPro"/>
</dbReference>
<dbReference type="PANTHER" id="PTHR42776">
    <property type="entry name" value="SERINE PEPTIDASE S9 FAMILY MEMBER"/>
    <property type="match status" value="1"/>
</dbReference>
<evidence type="ECO:0000313" key="4">
    <source>
        <dbReference type="Proteomes" id="UP000288212"/>
    </source>
</evidence>
<protein>
    <submittedName>
        <fullName evidence="3">S9 family peptidase</fullName>
    </submittedName>
</protein>
<dbReference type="AlphaFoldDB" id="A0A432VY51"/>
<evidence type="ECO:0000313" key="3">
    <source>
        <dbReference type="EMBL" id="RUO21604.1"/>
    </source>
</evidence>
<feature type="domain" description="Peptidase S9 prolyl oligopeptidase catalytic" evidence="2">
    <location>
        <begin position="449"/>
        <end position="656"/>
    </location>
</feature>
<gene>
    <name evidence="3" type="ORF">CWE06_01745</name>
</gene>
<dbReference type="EMBL" id="PIPI01000001">
    <property type="protein sequence ID" value="RUO21604.1"/>
    <property type="molecule type" value="Genomic_DNA"/>
</dbReference>
<dbReference type="RefSeq" id="WP_126790586.1">
    <property type="nucleotide sequence ID" value="NZ_PIPI01000001.1"/>
</dbReference>
<comment type="caution">
    <text evidence="3">The sequence shown here is derived from an EMBL/GenBank/DDBJ whole genome shotgun (WGS) entry which is preliminary data.</text>
</comment>
<dbReference type="GO" id="GO:0004252">
    <property type="term" value="F:serine-type endopeptidase activity"/>
    <property type="evidence" value="ECO:0007669"/>
    <property type="project" value="TreeGrafter"/>
</dbReference>
<dbReference type="InterPro" id="IPR001375">
    <property type="entry name" value="Peptidase_S9_cat"/>
</dbReference>